<dbReference type="GO" id="GO:0009063">
    <property type="term" value="P:amino acid catabolic process"/>
    <property type="evidence" value="ECO:0007669"/>
    <property type="project" value="InterPro"/>
</dbReference>
<reference evidence="9" key="1">
    <citation type="submission" date="2023-05" db="EMBL/GenBank/DDBJ databases">
        <authorList>
            <person name="Huff M."/>
        </authorList>
    </citation>
    <scope>NUCLEOTIDE SEQUENCE</scope>
</reference>
<dbReference type="CDD" id="cd02009">
    <property type="entry name" value="TPP_SHCHC_synthase"/>
    <property type="match status" value="1"/>
</dbReference>
<sequence length="1773" mass="196611">MLATLTHTYTTSKAMSLFTVNSHNTLPLFSPLQTHKKTIFTITKHSNFLYPGLLCFNLFNNPKNLIPKAVVGSSIREDKVVDVKDAALLVSTCITRNLPPALTLEQGLDKIKEAVNELKSKPPSCSSGMYRIQVAVPPSEKAFRWFCCQPESSTVFPLFFLSKEMENPTYKSLALGITRGVFGIGSAVNFKGCFSCGSGQRTSIQRYLPVESTASMAYGFLDIKFDTMLSSMKHETGTFYLFIPQIELDEYEDISILVATLAWNDSSICTFSEAVQSFELSFDQVRHCSSECMRRALIKFDTMEETKVNMVCVNALLLDGRDTEASTMELVSPISCFKRPYCSQRDVSLCSSQFSARLSPTLAISNKMHHRDYNQMSFFKQDCPNINALWASLIVEECTRLGLTYFCIAPGSRSSPLSVAASSHSHTSCIACIDERSLAFHALGYARGSQKPAVIITSSGTAVSNLLPAVVEASQDFVPLLLLTADRPPELQDVGANQAINQVNHFGSFVRHFFSLPAPTDDISARIVLTSIDSAVYMATSSPHGPVHINCHFREPLENSPRMWMRSCLDGLDFWMLNTEPFTSYIPLQHSMTCDNMYGHIGEVLKLIQGANRGLLLFGPIHKVDDIWAALLLAKHLLWPVAVDILSGLRLRKYFSSFLDSKDILFVDQLDHLLLSDSFKDWMQVDVIIQIGSRITSKRISQKLEHNFPCPYILVDEHPSRHDPSHIVTHRIQSTITQFCDCLIKTCTPHISNKWRGFLRGLDMMASWETSFLIGSENSLTEPYAAGIILQALRCESALFLGNSMPIRDANMYGCNWAPCTHSTYPMFSSGLPCHWIQVGANRGASGIDGLISTAIGFAVGCSKRVLCVIGDVSFLHDTNGLALLKQWVRRKPMVIVVINNHGGGIFSQLPVANVTERSILDQFFYTSHDVSIQNLCAAHAVKHVQVQTKIELQDALFTSQHEDVDCIIEVESCIDANATFHSNLRKFAQQASDHALNILSKLSVTDSTFQEHVIYKIINMEYSLYRVQLNAPPTSASRSTNTTTFYREGYVITLALEDGSTGFGEVAPLETHRENLLDIEEQLQFLIHVIEGTTIDYTLPLLKGSISSWLWNSLGILPGSILPSVRCGLEMALLSAIAARGGCNLLDVLRPKREEFSRGPSDVPICALIDSYGSPADTAFVASALVEEGFTAIKIKVARRADPFEDIAVIQEVRKNVGHHIVIRADANRKWTYSEAIQFAHSVKDCCLQYIEEPVEDEDDIIKFCEETGLPVALDETINYSRDSPLEVLKKFTHSGVAAVVIKPSIIGGFETAAVVARWAQHHEKMSVVSAAFETAVGLSAYIQFARYLDLQNADICRLMSRKPDLSIAHGLGTYRWFQEDVTVEPLNISVAASVIDAGRFLQQCQINPNMVVKTSAQSQVRKYPLTVNADGVSFSLNILEIGKSIDDTVVVFLHGFLGTGEDWIPIMKALSSSIRCIAIDLPGHGGSKLLDVSQGQSLSMDLVVNMLCKVLHDLTPGKVVLMGYSMGARISLCMALKCSNKVEGAVIISGSPGLIDPDARTSRRAKDDFRASSLVSNGLEFFLDTWYSEELWTSLRSHPHFMQIVANRLQHDDLHTLAKVLSDLSIGRQQPMWEDLKNCTLPLLLVVGEKDIKFKKIAWEMYSKMSDVTKNTDFPTIIEIPNSGHAVHLENPLAVIAALFLDDIFIALLFSCVMPFLLYVFVLLFGIHEYGSVTGANSVIPFEANLCFVFLFNPVCCFLDTIKEHFVLCTG</sequence>
<dbReference type="InterPro" id="IPR000073">
    <property type="entry name" value="AB_hydrolase_1"/>
</dbReference>
<dbReference type="NCBIfam" id="TIGR00173">
    <property type="entry name" value="menD"/>
    <property type="match status" value="1"/>
</dbReference>
<keyword evidence="3" id="KW-0460">Magnesium</keyword>
<dbReference type="Proteomes" id="UP000834106">
    <property type="component" value="Chromosome 5"/>
</dbReference>
<dbReference type="Pfam" id="PF12697">
    <property type="entry name" value="Abhydrolase_6"/>
    <property type="match status" value="1"/>
</dbReference>
<dbReference type="SMART" id="SM00922">
    <property type="entry name" value="MR_MLE"/>
    <property type="match status" value="1"/>
</dbReference>
<dbReference type="Pfam" id="PF13378">
    <property type="entry name" value="MR_MLE_C"/>
    <property type="match status" value="1"/>
</dbReference>
<keyword evidence="7" id="KW-0472">Membrane</keyword>
<dbReference type="Gene3D" id="3.40.50.1220">
    <property type="entry name" value="TPP-binding domain"/>
    <property type="match status" value="1"/>
</dbReference>
<dbReference type="GO" id="GO:0009234">
    <property type="term" value="P:menaquinone biosynthetic process"/>
    <property type="evidence" value="ECO:0007669"/>
    <property type="project" value="InterPro"/>
</dbReference>
<dbReference type="PANTHER" id="PTHR42916:SF1">
    <property type="entry name" value="PROTEIN PHYLLO, CHLOROPLASTIC"/>
    <property type="match status" value="1"/>
</dbReference>
<organism evidence="9 10">
    <name type="scientific">Fraxinus pennsylvanica</name>
    <dbReference type="NCBI Taxonomy" id="56036"/>
    <lineage>
        <taxon>Eukaryota</taxon>
        <taxon>Viridiplantae</taxon>
        <taxon>Streptophyta</taxon>
        <taxon>Embryophyta</taxon>
        <taxon>Tracheophyta</taxon>
        <taxon>Spermatophyta</taxon>
        <taxon>Magnoliopsida</taxon>
        <taxon>eudicotyledons</taxon>
        <taxon>Gunneridae</taxon>
        <taxon>Pentapetalae</taxon>
        <taxon>asterids</taxon>
        <taxon>lamiids</taxon>
        <taxon>Lamiales</taxon>
        <taxon>Oleaceae</taxon>
        <taxon>Oleeae</taxon>
        <taxon>Fraxinus</taxon>
    </lineage>
</organism>
<dbReference type="InterPro" id="IPR029058">
    <property type="entry name" value="AB_hydrolase_fold"/>
</dbReference>
<dbReference type="Pfam" id="PF02776">
    <property type="entry name" value="TPP_enzyme_N"/>
    <property type="match status" value="1"/>
</dbReference>
<dbReference type="NCBIfam" id="TIGR01927">
    <property type="entry name" value="menC_gam_Gplu"/>
    <property type="match status" value="1"/>
</dbReference>
<dbReference type="SFLD" id="SFLDG00180">
    <property type="entry name" value="muconate_cycloisomerase"/>
    <property type="match status" value="1"/>
</dbReference>
<evidence type="ECO:0000256" key="3">
    <source>
        <dbReference type="ARBA" id="ARBA00022842"/>
    </source>
</evidence>
<dbReference type="PROSITE" id="PS00909">
    <property type="entry name" value="MR_MLE_2"/>
    <property type="match status" value="1"/>
</dbReference>
<feature type="domain" description="Mandelate racemase/muconate lactonizing enzyme C-terminal" evidence="8">
    <location>
        <begin position="1176"/>
        <end position="1272"/>
    </location>
</feature>
<dbReference type="GO" id="GO:0016787">
    <property type="term" value="F:hydrolase activity"/>
    <property type="evidence" value="ECO:0007669"/>
    <property type="project" value="UniProtKB-ARBA"/>
</dbReference>
<accession>A0AAD1Z2X3</accession>
<keyword evidence="4" id="KW-0786">Thiamine pyrophosphate</keyword>
<evidence type="ECO:0000256" key="4">
    <source>
        <dbReference type="ARBA" id="ARBA00023052"/>
    </source>
</evidence>
<keyword evidence="10" id="KW-1185">Reference proteome</keyword>
<dbReference type="GO" id="GO:0046872">
    <property type="term" value="F:metal ion binding"/>
    <property type="evidence" value="ECO:0007669"/>
    <property type="project" value="UniProtKB-KW"/>
</dbReference>
<evidence type="ECO:0000256" key="2">
    <source>
        <dbReference type="ARBA" id="ARBA00022723"/>
    </source>
</evidence>
<keyword evidence="7" id="KW-1133">Transmembrane helix</keyword>
<dbReference type="InterPro" id="IPR029061">
    <property type="entry name" value="THDP-binding"/>
</dbReference>
<dbReference type="InterPro" id="IPR004433">
    <property type="entry name" value="MenaQ_synth_MenD"/>
</dbReference>
<evidence type="ECO:0000256" key="1">
    <source>
        <dbReference type="ARBA" id="ARBA00022679"/>
    </source>
</evidence>
<keyword evidence="2" id="KW-0479">Metal-binding</keyword>
<keyword evidence="5" id="KW-0464">Manganese</keyword>
<keyword evidence="1" id="KW-0808">Transferase</keyword>
<dbReference type="SFLD" id="SFLDS00001">
    <property type="entry name" value="Enolase"/>
    <property type="match status" value="1"/>
</dbReference>
<dbReference type="Gene3D" id="3.20.20.120">
    <property type="entry name" value="Enolase-like C-terminal domain"/>
    <property type="match status" value="1"/>
</dbReference>
<dbReference type="GO" id="GO:0016829">
    <property type="term" value="F:lyase activity"/>
    <property type="evidence" value="ECO:0007669"/>
    <property type="project" value="UniProtKB-KW"/>
</dbReference>
<dbReference type="SUPFAM" id="SSF52518">
    <property type="entry name" value="Thiamin diphosphate-binding fold (THDP-binding)"/>
    <property type="match status" value="2"/>
</dbReference>
<dbReference type="EMBL" id="OU503040">
    <property type="protein sequence ID" value="CAI9761825.1"/>
    <property type="molecule type" value="Genomic_DNA"/>
</dbReference>
<dbReference type="Gene3D" id="3.30.390.10">
    <property type="entry name" value="Enolase-like, N-terminal domain"/>
    <property type="match status" value="1"/>
</dbReference>
<dbReference type="CDD" id="cd03320">
    <property type="entry name" value="OSBS"/>
    <property type="match status" value="1"/>
</dbReference>
<evidence type="ECO:0000256" key="7">
    <source>
        <dbReference type="SAM" id="Phobius"/>
    </source>
</evidence>
<dbReference type="GO" id="GO:0070204">
    <property type="term" value="F:2-succinyl-5-enolpyruvyl-6-hydroxy-3-cyclohexene-1-carboxylic-acid synthase activity"/>
    <property type="evidence" value="ECO:0007669"/>
    <property type="project" value="InterPro"/>
</dbReference>
<protein>
    <recommendedName>
        <fullName evidence="8">Mandelate racemase/muconate lactonizing enzyme C-terminal domain-containing protein</fullName>
    </recommendedName>
</protein>
<dbReference type="InterPro" id="IPR036849">
    <property type="entry name" value="Enolase-like_C_sf"/>
</dbReference>
<gene>
    <name evidence="9" type="ORF">FPE_LOCUS9255</name>
</gene>
<dbReference type="SUPFAM" id="SSF53474">
    <property type="entry name" value="alpha/beta-Hydrolases"/>
    <property type="match status" value="1"/>
</dbReference>
<keyword evidence="6" id="KW-0456">Lyase</keyword>
<dbReference type="SFLD" id="SFLDF00009">
    <property type="entry name" value="o-succinylbenzoate_synthase"/>
    <property type="match status" value="1"/>
</dbReference>
<dbReference type="InterPro" id="IPR032264">
    <property type="entry name" value="MenD_middle"/>
</dbReference>
<dbReference type="InterPro" id="IPR018110">
    <property type="entry name" value="Mandel_Rmase/mucon_lact_enz_CS"/>
</dbReference>
<dbReference type="InterPro" id="IPR029065">
    <property type="entry name" value="Enolase_C-like"/>
</dbReference>
<feature type="transmembrane region" description="Helical" evidence="7">
    <location>
        <begin position="1706"/>
        <end position="1729"/>
    </location>
</feature>
<dbReference type="InterPro" id="IPR012001">
    <property type="entry name" value="Thiamin_PyroP_enz_TPP-bd_dom"/>
</dbReference>
<evidence type="ECO:0000313" key="10">
    <source>
        <dbReference type="Proteomes" id="UP000834106"/>
    </source>
</evidence>
<dbReference type="Gene3D" id="3.40.50.970">
    <property type="match status" value="2"/>
</dbReference>
<dbReference type="GO" id="GO:0030976">
    <property type="term" value="F:thiamine pyrophosphate binding"/>
    <property type="evidence" value="ECO:0007669"/>
    <property type="project" value="InterPro"/>
</dbReference>
<evidence type="ECO:0000256" key="6">
    <source>
        <dbReference type="ARBA" id="ARBA00023239"/>
    </source>
</evidence>
<proteinExistence type="inferred from homology"/>
<dbReference type="InterPro" id="IPR029035">
    <property type="entry name" value="DHS-like_NAD/FAD-binding_dom"/>
</dbReference>
<dbReference type="HAMAP" id="MF_01659">
    <property type="entry name" value="MenD"/>
    <property type="match status" value="1"/>
</dbReference>
<dbReference type="SUPFAM" id="SSF52467">
    <property type="entry name" value="DHS-like NAD/FAD-binding domain"/>
    <property type="match status" value="1"/>
</dbReference>
<dbReference type="Pfam" id="PF02775">
    <property type="entry name" value="TPP_enzyme_C"/>
    <property type="match status" value="1"/>
</dbReference>
<dbReference type="InterPro" id="IPR029017">
    <property type="entry name" value="Enolase-like_N"/>
</dbReference>
<keyword evidence="7" id="KW-0812">Transmembrane</keyword>
<evidence type="ECO:0000313" key="9">
    <source>
        <dbReference type="EMBL" id="CAI9761825.1"/>
    </source>
</evidence>
<dbReference type="InterPro" id="IPR013342">
    <property type="entry name" value="Mandelate_racemase_C"/>
</dbReference>
<dbReference type="Gene3D" id="3.40.50.1820">
    <property type="entry name" value="alpha/beta hydrolase"/>
    <property type="match status" value="1"/>
</dbReference>
<dbReference type="CDD" id="cd07037">
    <property type="entry name" value="TPP_PYR_MenD"/>
    <property type="match status" value="1"/>
</dbReference>
<evidence type="ECO:0000256" key="5">
    <source>
        <dbReference type="ARBA" id="ARBA00023211"/>
    </source>
</evidence>
<dbReference type="PANTHER" id="PTHR42916">
    <property type="entry name" value="2-SUCCINYL-5-ENOLPYRUVYL-6-HYDROXY-3-CYCLOHEXENE-1-CARBOXYLATE SYNTHASE"/>
    <property type="match status" value="1"/>
</dbReference>
<dbReference type="InterPro" id="IPR011766">
    <property type="entry name" value="TPP_enzyme_TPP-bd"/>
</dbReference>
<name>A0AAD1Z2X3_9LAMI</name>
<dbReference type="SUPFAM" id="SSF54826">
    <property type="entry name" value="Enolase N-terminal domain-like"/>
    <property type="match status" value="1"/>
</dbReference>
<evidence type="ECO:0000259" key="8">
    <source>
        <dbReference type="SMART" id="SM00922"/>
    </source>
</evidence>
<dbReference type="Pfam" id="PF16582">
    <property type="entry name" value="TPP_enzyme_M_2"/>
    <property type="match status" value="1"/>
</dbReference>
<dbReference type="SUPFAM" id="SSF51604">
    <property type="entry name" value="Enolase C-terminal domain-like"/>
    <property type="match status" value="1"/>
</dbReference>